<keyword evidence="9" id="KW-1185">Reference proteome</keyword>
<dbReference type="Pfam" id="PF13816">
    <property type="entry name" value="Dehydratase_hem"/>
    <property type="match status" value="2"/>
</dbReference>
<protein>
    <submittedName>
        <fullName evidence="8">Uncharacterized protein</fullName>
    </submittedName>
</protein>
<dbReference type="PROSITE" id="PS51257">
    <property type="entry name" value="PROKAR_LIPOPROTEIN"/>
    <property type="match status" value="1"/>
</dbReference>
<keyword evidence="3" id="KW-0479">Metal-binding</keyword>
<gene>
    <name evidence="8" type="ORF">PG986_012437</name>
</gene>
<evidence type="ECO:0000256" key="1">
    <source>
        <dbReference type="ARBA" id="ARBA00001970"/>
    </source>
</evidence>
<keyword evidence="2" id="KW-0349">Heme</keyword>
<evidence type="ECO:0000256" key="6">
    <source>
        <dbReference type="SAM" id="MobiDB-lite"/>
    </source>
</evidence>
<feature type="transmembrane region" description="Helical" evidence="7">
    <location>
        <begin position="205"/>
        <end position="223"/>
    </location>
</feature>
<feature type="transmembrane region" description="Helical" evidence="7">
    <location>
        <begin position="229"/>
        <end position="250"/>
    </location>
</feature>
<evidence type="ECO:0000313" key="8">
    <source>
        <dbReference type="EMBL" id="KAK7943324.1"/>
    </source>
</evidence>
<reference evidence="8 9" key="1">
    <citation type="submission" date="2023-01" db="EMBL/GenBank/DDBJ databases">
        <title>Analysis of 21 Apiospora genomes using comparative genomics revels a genus with tremendous synthesis potential of carbohydrate active enzymes and secondary metabolites.</title>
        <authorList>
            <person name="Sorensen T."/>
        </authorList>
    </citation>
    <scope>NUCLEOTIDE SEQUENCE [LARGE SCALE GENOMIC DNA]</scope>
    <source>
        <strain evidence="8 9">CBS 24483</strain>
    </source>
</reference>
<comment type="cofactor">
    <cofactor evidence="1">
        <name>heme b</name>
        <dbReference type="ChEBI" id="CHEBI:60344"/>
    </cofactor>
</comment>
<proteinExistence type="predicted"/>
<organism evidence="8 9">
    <name type="scientific">Apiospora aurea</name>
    <dbReference type="NCBI Taxonomy" id="335848"/>
    <lineage>
        <taxon>Eukaryota</taxon>
        <taxon>Fungi</taxon>
        <taxon>Dikarya</taxon>
        <taxon>Ascomycota</taxon>
        <taxon>Pezizomycotina</taxon>
        <taxon>Sordariomycetes</taxon>
        <taxon>Xylariomycetidae</taxon>
        <taxon>Amphisphaeriales</taxon>
        <taxon>Apiosporaceae</taxon>
        <taxon>Apiospora</taxon>
    </lineage>
</organism>
<feature type="region of interest" description="Disordered" evidence="6">
    <location>
        <begin position="261"/>
        <end position="286"/>
    </location>
</feature>
<keyword evidence="7" id="KW-1133">Transmembrane helix</keyword>
<dbReference type="GeneID" id="92081721"/>
<evidence type="ECO:0000256" key="3">
    <source>
        <dbReference type="ARBA" id="ARBA00022723"/>
    </source>
</evidence>
<evidence type="ECO:0000256" key="2">
    <source>
        <dbReference type="ARBA" id="ARBA00022617"/>
    </source>
</evidence>
<dbReference type="Proteomes" id="UP001391051">
    <property type="component" value="Unassembled WGS sequence"/>
</dbReference>
<name>A0ABR1PZZ7_9PEZI</name>
<sequence length="403" mass="44732">MLRTRFPAAHQFTVSLFGCQYHAPSLDAPKRTLIQKFDELVKHGAIHVEELEPNDLPRQRRLLEGDVTQDTPDDKFSSPLPALPEPKPLSDKIRPGRTRFTKFPGNICFMVEGRDESAMPLRQRTHWYKEFDGLAKQWITNVMTAGAAKGLVSGRACHAFAGGKQPGSSSFFDGKGMIDSTTATSTIPETVTNSGILVDRIGPTLVPFLYIGSVGLVLALSVTSLRTQYWQPIMIARALLIMVSVSLAFYPLMPRWWGNNTPTTTNGQSKGVSDSGPSTATNSVANRPSSSALFPGLDYPQQTLLLFWLDLSDIEHLARYDKVHVKLHRNFLAAYGPGGDILLWVDMGILKGDEMDAEYVGCYEGTGFMAYDHDAAFESRRDVVWAGLPVFFDEPRESKPMEW</sequence>
<evidence type="ECO:0000313" key="9">
    <source>
        <dbReference type="Proteomes" id="UP001391051"/>
    </source>
</evidence>
<keyword evidence="5" id="KW-0456">Lyase</keyword>
<accession>A0ABR1PZZ7</accession>
<keyword evidence="7" id="KW-0812">Transmembrane</keyword>
<dbReference type="RefSeq" id="XP_066695355.1">
    <property type="nucleotide sequence ID" value="XM_066848659.1"/>
</dbReference>
<evidence type="ECO:0000256" key="7">
    <source>
        <dbReference type="SAM" id="Phobius"/>
    </source>
</evidence>
<dbReference type="InterPro" id="IPR025702">
    <property type="entry name" value="OXD"/>
</dbReference>
<evidence type="ECO:0000256" key="4">
    <source>
        <dbReference type="ARBA" id="ARBA00023004"/>
    </source>
</evidence>
<comment type="caution">
    <text evidence="8">The sequence shown here is derived from an EMBL/GenBank/DDBJ whole genome shotgun (WGS) entry which is preliminary data.</text>
</comment>
<dbReference type="EMBL" id="JAQQWE010000008">
    <property type="protein sequence ID" value="KAK7943324.1"/>
    <property type="molecule type" value="Genomic_DNA"/>
</dbReference>
<feature type="compositionally biased region" description="Polar residues" evidence="6">
    <location>
        <begin position="267"/>
        <end position="286"/>
    </location>
</feature>
<keyword evidence="7" id="KW-0472">Membrane</keyword>
<evidence type="ECO:0000256" key="5">
    <source>
        <dbReference type="ARBA" id="ARBA00023239"/>
    </source>
</evidence>
<feature type="region of interest" description="Disordered" evidence="6">
    <location>
        <begin position="66"/>
        <end position="96"/>
    </location>
</feature>
<keyword evidence="4" id="KW-0408">Iron</keyword>